<feature type="domain" description="Cation/H+ exchanger transmembrane" evidence="12">
    <location>
        <begin position="14"/>
        <end position="410"/>
    </location>
</feature>
<feature type="transmembrane region" description="Helical" evidence="11">
    <location>
        <begin position="215"/>
        <end position="233"/>
    </location>
</feature>
<evidence type="ECO:0000256" key="3">
    <source>
        <dbReference type="ARBA" id="ARBA00022475"/>
    </source>
</evidence>
<feature type="transmembrane region" description="Helical" evidence="11">
    <location>
        <begin position="388"/>
        <end position="411"/>
    </location>
</feature>
<name>A0A0R2CLE7_9LACO</name>
<evidence type="ECO:0000256" key="1">
    <source>
        <dbReference type="ARBA" id="ARBA00004651"/>
    </source>
</evidence>
<feature type="transmembrane region" description="Helical" evidence="11">
    <location>
        <begin position="312"/>
        <end position="332"/>
    </location>
</feature>
<evidence type="ECO:0000256" key="4">
    <source>
        <dbReference type="ARBA" id="ARBA00022692"/>
    </source>
</evidence>
<proteinExistence type="predicted"/>
<evidence type="ECO:0000313" key="14">
    <source>
        <dbReference type="Proteomes" id="UP000051586"/>
    </source>
</evidence>
<feature type="transmembrane region" description="Helical" evidence="11">
    <location>
        <begin position="86"/>
        <end position="106"/>
    </location>
</feature>
<evidence type="ECO:0000256" key="9">
    <source>
        <dbReference type="ARBA" id="ARBA00023201"/>
    </source>
</evidence>
<evidence type="ECO:0000259" key="12">
    <source>
        <dbReference type="Pfam" id="PF00999"/>
    </source>
</evidence>
<organism evidence="13 14">
    <name type="scientific">Fructilactobacillus florum DSM 22689 = JCM 16035</name>
    <dbReference type="NCBI Taxonomy" id="1423745"/>
    <lineage>
        <taxon>Bacteria</taxon>
        <taxon>Bacillati</taxon>
        <taxon>Bacillota</taxon>
        <taxon>Bacilli</taxon>
        <taxon>Lactobacillales</taxon>
        <taxon>Lactobacillaceae</taxon>
        <taxon>Fructilactobacillus</taxon>
    </lineage>
</organism>
<keyword evidence="5 11" id="KW-1133">Transmembrane helix</keyword>
<dbReference type="InterPro" id="IPR018422">
    <property type="entry name" value="Cation/H_exchanger_CPA1"/>
</dbReference>
<comment type="subcellular location">
    <subcellularLocation>
        <location evidence="1">Cell membrane</location>
        <topology evidence="1">Multi-pass membrane protein</topology>
    </subcellularLocation>
</comment>
<dbReference type="GO" id="GO:0051453">
    <property type="term" value="P:regulation of intracellular pH"/>
    <property type="evidence" value="ECO:0007669"/>
    <property type="project" value="TreeGrafter"/>
</dbReference>
<keyword evidence="3" id="KW-1003">Cell membrane</keyword>
<sequence>MAILESVLVLLGLVLISNIISHYITSIPVSLIQVLLGLAIALGFNFKIQLDTTWFLLLFIAPLLFNDGREFPKKELWELRGPIFENAIWLVFVTTILGGYFVNWLVPTMPLGVSFALIAILSPTDPVAVQSISKRVHLPKSILHLVSGESLINDASGLIAFKYAIASVVTGYFSLTRAAGDFIYMSIVGFLVGFTIMMLLVWLRNHLYNIQFHDAIFSVVLQLLCPFVVYIIAEDYLHASGVIAVVTAGILDHTQTSRVAGQTPEISLLTDRTWDVIVYCLNGVVFLILGIELPVAMTAVIQSDKYGTLQSVSYAFVIWLVILAIRVCWIIGYQSFSYYVSKKENKKPRFSVALLAGLSGVRGAITMAGVLSVPSVIASGATFPDRSLMLFIAACVIIISLIAASITLPLISPGTGTIATRASLLNEGNPIGDDDNQPELNQPEYVSYPVAQLYLLNSAIAYLESNRSERNQRAVWDIIMDYQVSIRKIQRREHNRADSTKQMNEVVSLRRVGLNGSREAINDLYQSKLIGPDAYWIASRRLNREEARLLQFSGDKPTIRQKPAVGFAQRIFRSIKIWQWNESESQKTKSDLRLIQKVGAQGAMTALQKFLDRDDISRKDFSAQTVHFLMVYYQNQIQEAKSFGDSDLETKQYELQVLALKNQALEAERRAIETLIENHHIPQSMGLRLRQNVNYEEMILLNDYKKENE</sequence>
<evidence type="ECO:0000256" key="8">
    <source>
        <dbReference type="ARBA" id="ARBA00023136"/>
    </source>
</evidence>
<evidence type="ECO:0000256" key="7">
    <source>
        <dbReference type="ARBA" id="ARBA00023065"/>
    </source>
</evidence>
<feature type="transmembrane region" description="Helical" evidence="11">
    <location>
        <begin position="276"/>
        <end position="300"/>
    </location>
</feature>
<accession>A0A0R2CLE7</accession>
<dbReference type="EMBL" id="AYZI01000002">
    <property type="protein sequence ID" value="KRM92263.1"/>
    <property type="molecule type" value="Genomic_DNA"/>
</dbReference>
<feature type="transmembrane region" description="Helical" evidence="11">
    <location>
        <begin position="7"/>
        <end position="40"/>
    </location>
</feature>
<feature type="coiled-coil region" evidence="10">
    <location>
        <begin position="648"/>
        <end position="678"/>
    </location>
</feature>
<dbReference type="GO" id="GO:0098719">
    <property type="term" value="P:sodium ion import across plasma membrane"/>
    <property type="evidence" value="ECO:0007669"/>
    <property type="project" value="TreeGrafter"/>
</dbReference>
<keyword evidence="4 11" id="KW-0812">Transmembrane</keyword>
<evidence type="ECO:0000313" key="13">
    <source>
        <dbReference type="EMBL" id="KRM92263.1"/>
    </source>
</evidence>
<dbReference type="Gene3D" id="6.10.140.1330">
    <property type="match status" value="1"/>
</dbReference>
<feature type="transmembrane region" description="Helical" evidence="11">
    <location>
        <begin position="46"/>
        <end position="65"/>
    </location>
</feature>
<keyword evidence="6" id="KW-0915">Sodium</keyword>
<dbReference type="PATRIC" id="fig|1423745.4.peg.419"/>
<dbReference type="Proteomes" id="UP000051586">
    <property type="component" value="Unassembled WGS sequence"/>
</dbReference>
<gene>
    <name evidence="13" type="ORF">FC87_GL000391</name>
</gene>
<dbReference type="Pfam" id="PF00999">
    <property type="entry name" value="Na_H_Exchanger"/>
    <property type="match status" value="1"/>
</dbReference>
<dbReference type="GO" id="GO:0015385">
    <property type="term" value="F:sodium:proton antiporter activity"/>
    <property type="evidence" value="ECO:0007669"/>
    <property type="project" value="InterPro"/>
</dbReference>
<evidence type="ECO:0000256" key="10">
    <source>
        <dbReference type="SAM" id="Coils"/>
    </source>
</evidence>
<comment type="caution">
    <text evidence="13">The sequence shown here is derived from an EMBL/GenBank/DDBJ whole genome shotgun (WGS) entry which is preliminary data.</text>
</comment>
<evidence type="ECO:0000256" key="5">
    <source>
        <dbReference type="ARBA" id="ARBA00022989"/>
    </source>
</evidence>
<keyword evidence="2" id="KW-0813">Transport</keyword>
<dbReference type="AlphaFoldDB" id="A0A0R2CLE7"/>
<dbReference type="STRING" id="1423745.GCA_001311215_01069"/>
<dbReference type="PANTHER" id="PTHR10110">
    <property type="entry name" value="SODIUM/HYDROGEN EXCHANGER"/>
    <property type="match status" value="1"/>
</dbReference>
<dbReference type="PANTHER" id="PTHR10110:SF86">
    <property type="entry name" value="SODIUM_HYDROGEN EXCHANGER 7"/>
    <property type="match status" value="1"/>
</dbReference>
<evidence type="ECO:0000256" key="6">
    <source>
        <dbReference type="ARBA" id="ARBA00023053"/>
    </source>
</evidence>
<dbReference type="InterPro" id="IPR006153">
    <property type="entry name" value="Cation/H_exchanger_TM"/>
</dbReference>
<feature type="transmembrane region" description="Helical" evidence="11">
    <location>
        <begin position="182"/>
        <end position="203"/>
    </location>
</feature>
<keyword evidence="10" id="KW-0175">Coiled coil</keyword>
<dbReference type="GO" id="GO:0015386">
    <property type="term" value="F:potassium:proton antiporter activity"/>
    <property type="evidence" value="ECO:0007669"/>
    <property type="project" value="TreeGrafter"/>
</dbReference>
<keyword evidence="7" id="KW-0406">Ion transport</keyword>
<keyword evidence="9" id="KW-0739">Sodium transport</keyword>
<dbReference type="RefSeq" id="WP_009166967.1">
    <property type="nucleotide sequence ID" value="NZ_AYZI01000002.1"/>
</dbReference>
<feature type="transmembrane region" description="Helical" evidence="11">
    <location>
        <begin position="352"/>
        <end position="376"/>
    </location>
</feature>
<keyword evidence="8 11" id="KW-0472">Membrane</keyword>
<dbReference type="GO" id="GO:0005886">
    <property type="term" value="C:plasma membrane"/>
    <property type="evidence" value="ECO:0007669"/>
    <property type="project" value="UniProtKB-SubCell"/>
</dbReference>
<evidence type="ECO:0000256" key="2">
    <source>
        <dbReference type="ARBA" id="ARBA00022448"/>
    </source>
</evidence>
<reference evidence="13 14" key="1">
    <citation type="journal article" date="2015" name="Genome Announc.">
        <title>Expanding the biotechnology potential of lactobacilli through comparative genomics of 213 strains and associated genera.</title>
        <authorList>
            <person name="Sun Z."/>
            <person name="Harris H.M."/>
            <person name="McCann A."/>
            <person name="Guo C."/>
            <person name="Argimon S."/>
            <person name="Zhang W."/>
            <person name="Yang X."/>
            <person name="Jeffery I.B."/>
            <person name="Cooney J.C."/>
            <person name="Kagawa T.F."/>
            <person name="Liu W."/>
            <person name="Song Y."/>
            <person name="Salvetti E."/>
            <person name="Wrobel A."/>
            <person name="Rasinkangas P."/>
            <person name="Parkhill J."/>
            <person name="Rea M.C."/>
            <person name="O'Sullivan O."/>
            <person name="Ritari J."/>
            <person name="Douillard F.P."/>
            <person name="Paul Ross R."/>
            <person name="Yang R."/>
            <person name="Briner A.E."/>
            <person name="Felis G.E."/>
            <person name="de Vos W.M."/>
            <person name="Barrangou R."/>
            <person name="Klaenhammer T.R."/>
            <person name="Caufield P.W."/>
            <person name="Cui Y."/>
            <person name="Zhang H."/>
            <person name="O'Toole P.W."/>
        </authorList>
    </citation>
    <scope>NUCLEOTIDE SEQUENCE [LARGE SCALE GENOMIC DNA]</scope>
    <source>
        <strain evidence="13 14">DSM 22689</strain>
    </source>
</reference>
<protein>
    <recommendedName>
        <fullName evidence="12">Cation/H+ exchanger transmembrane domain-containing protein</fullName>
    </recommendedName>
</protein>
<evidence type="ECO:0000256" key="11">
    <source>
        <dbReference type="SAM" id="Phobius"/>
    </source>
</evidence>